<dbReference type="PANTHER" id="PTHR15073">
    <property type="entry name" value="MICROTUBULE-ASSOCIATED PROTEIN"/>
    <property type="match status" value="1"/>
</dbReference>
<evidence type="ECO:0000256" key="6">
    <source>
        <dbReference type="SAM" id="MobiDB-lite"/>
    </source>
</evidence>
<feature type="region of interest" description="Disordered" evidence="6">
    <location>
        <begin position="594"/>
        <end position="631"/>
    </location>
</feature>
<dbReference type="PANTHER" id="PTHR15073:SF4">
    <property type="entry name" value="ENSCONSIN"/>
    <property type="match status" value="1"/>
</dbReference>
<accession>A0A6P9BTJ4</accession>
<evidence type="ECO:0000256" key="4">
    <source>
        <dbReference type="ARBA" id="ARBA00023054"/>
    </source>
</evidence>
<dbReference type="InterPro" id="IPR008604">
    <property type="entry name" value="MAP7_fam"/>
</dbReference>
<feature type="compositionally biased region" description="Polar residues" evidence="6">
    <location>
        <begin position="178"/>
        <end position="193"/>
    </location>
</feature>
<feature type="compositionally biased region" description="Basic and acidic residues" evidence="6">
    <location>
        <begin position="461"/>
        <end position="526"/>
    </location>
</feature>
<evidence type="ECO:0000313" key="7">
    <source>
        <dbReference type="Proteomes" id="UP001652622"/>
    </source>
</evidence>
<gene>
    <name evidence="8" type="primary">MAP7</name>
</gene>
<feature type="compositionally biased region" description="Basic and acidic residues" evidence="6">
    <location>
        <begin position="44"/>
        <end position="56"/>
    </location>
</feature>
<sequence>MPGSAAALRQERLKKPGVRPNTPVLFTINEEDEHQKSNHSKRSKVSENSKVPDKKAVPSSWPSSALLGQGTNPAGAKTALKVDERQRLARERRVEQEKLLAAREAAWLEKEERARQHYEKHLEERKKKLEEQRLKEERRRVAVEEKRKQRIEEDKERHEAVVRRTIERSQKPKEKQSRWSWGSTLHRSSSVNNADPDRRSVSTMNLSKHVDPVINKRLSSSSATLLNSPDRARRMQLSPWESNMVSRLLTPTHSFLARSKSAATLSGDAASCSPISPLSFKAISCHSPADRAKLFGIAPEVRRRRTTHSVGSSRKGKERGLSSTNPSSGKRRTRSPSAFRNKPAAWHASRSMPALPGTPRKIILLSGSSKTPSIQARPPSPGNIRPTKHGKKGTLKESEKILEQKSDPKKTASNPRVATIEESCKPEFTQSPVPVLPSVPSAASPSPICSKSSAGTTNPEEATRVLSEKRRLAREQRERDEQQRKEQEEIERQKKEALAQKIAEERERREEEAQKQEAERKQKEAEQEQEEEELRRLAEEKEEKERREMELLQKQKEEETRLREDQIRLEREKHFQKEEQERLERKKRLEEIMKRTRRSEPVERKSDEQQNGVIAKEIVSGPTPPLSPVMGSQVQCMAETPRNGEMVLHTPVLISHQPRVNLDSNLNPRKYSNENGVSTQDENFEELISLPMGIKPPRLDAMSPEEKDSSDIPLTPILAFEENGARGSLPQVDNVQTPQRAEVV</sequence>
<feature type="compositionally biased region" description="Basic and acidic residues" evidence="6">
    <location>
        <begin position="394"/>
        <end position="410"/>
    </location>
</feature>
<name>A0A6P9BTJ4_PANGU</name>
<feature type="region of interest" description="Disordered" evidence="6">
    <location>
        <begin position="694"/>
        <end position="744"/>
    </location>
</feature>
<dbReference type="GO" id="GO:0000226">
    <property type="term" value="P:microtubule cytoskeleton organization"/>
    <property type="evidence" value="ECO:0007669"/>
    <property type="project" value="InterPro"/>
</dbReference>
<feature type="compositionally biased region" description="Basic and acidic residues" evidence="6">
    <location>
        <begin position="533"/>
        <end position="565"/>
    </location>
</feature>
<feature type="compositionally biased region" description="Basic and acidic residues" evidence="6">
    <location>
        <begin position="594"/>
        <end position="608"/>
    </location>
</feature>
<dbReference type="AlphaFoldDB" id="A0A6P9BTJ4"/>
<feature type="region of interest" description="Disordered" evidence="6">
    <location>
        <begin position="124"/>
        <end position="200"/>
    </location>
</feature>
<keyword evidence="5" id="KW-0206">Cytoskeleton</keyword>
<protein>
    <submittedName>
        <fullName evidence="8">Ensconsin isoform X10</fullName>
    </submittedName>
</protein>
<evidence type="ECO:0000256" key="2">
    <source>
        <dbReference type="ARBA" id="ARBA00007525"/>
    </source>
</evidence>
<feature type="compositionally biased region" description="Basic and acidic residues" evidence="6">
    <location>
        <begin position="124"/>
        <end position="177"/>
    </location>
</feature>
<dbReference type="Proteomes" id="UP001652622">
    <property type="component" value="Unplaced"/>
</dbReference>
<dbReference type="InterPro" id="IPR051483">
    <property type="entry name" value="MAP7_domain-containing"/>
</dbReference>
<keyword evidence="7" id="KW-1185">Reference proteome</keyword>
<keyword evidence="4" id="KW-0175">Coiled coil</keyword>
<evidence type="ECO:0000313" key="8">
    <source>
        <dbReference type="RefSeq" id="XP_034274778.1"/>
    </source>
</evidence>
<dbReference type="GeneID" id="117666296"/>
<feature type="compositionally biased region" description="Polar residues" evidence="6">
    <location>
        <begin position="731"/>
        <end position="744"/>
    </location>
</feature>
<dbReference type="Pfam" id="PF05672">
    <property type="entry name" value="MAP7"/>
    <property type="match status" value="1"/>
</dbReference>
<organism evidence="7 8">
    <name type="scientific">Pantherophis guttatus</name>
    <name type="common">Corn snake</name>
    <name type="synonym">Elaphe guttata</name>
    <dbReference type="NCBI Taxonomy" id="94885"/>
    <lineage>
        <taxon>Eukaryota</taxon>
        <taxon>Metazoa</taxon>
        <taxon>Chordata</taxon>
        <taxon>Craniata</taxon>
        <taxon>Vertebrata</taxon>
        <taxon>Euteleostomi</taxon>
        <taxon>Lepidosauria</taxon>
        <taxon>Squamata</taxon>
        <taxon>Bifurcata</taxon>
        <taxon>Unidentata</taxon>
        <taxon>Episquamata</taxon>
        <taxon>Toxicofera</taxon>
        <taxon>Serpentes</taxon>
        <taxon>Colubroidea</taxon>
        <taxon>Colubridae</taxon>
        <taxon>Colubrinae</taxon>
        <taxon>Pantherophis</taxon>
    </lineage>
</organism>
<feature type="region of interest" description="Disordered" evidence="6">
    <location>
        <begin position="296"/>
        <end position="565"/>
    </location>
</feature>
<evidence type="ECO:0000256" key="1">
    <source>
        <dbReference type="ARBA" id="ARBA00004245"/>
    </source>
</evidence>
<dbReference type="RefSeq" id="XP_034274778.1">
    <property type="nucleotide sequence ID" value="XM_034418887.2"/>
</dbReference>
<evidence type="ECO:0000256" key="5">
    <source>
        <dbReference type="ARBA" id="ARBA00023212"/>
    </source>
</evidence>
<reference evidence="8" key="1">
    <citation type="submission" date="2025-08" db="UniProtKB">
        <authorList>
            <consortium name="RefSeq"/>
        </authorList>
    </citation>
    <scope>IDENTIFICATION</scope>
    <source>
        <tissue evidence="8">Blood</tissue>
    </source>
</reference>
<feature type="region of interest" description="Disordered" evidence="6">
    <location>
        <begin position="1"/>
        <end position="81"/>
    </location>
</feature>
<dbReference type="CTD" id="9053"/>
<proteinExistence type="inferred from homology"/>
<dbReference type="GO" id="GO:0015630">
    <property type="term" value="C:microtubule cytoskeleton"/>
    <property type="evidence" value="ECO:0007669"/>
    <property type="project" value="InterPro"/>
</dbReference>
<keyword evidence="3" id="KW-0963">Cytoplasm</keyword>
<comment type="similarity">
    <text evidence="2">Belongs to the MAP7 family.</text>
</comment>
<evidence type="ECO:0000256" key="3">
    <source>
        <dbReference type="ARBA" id="ARBA00022490"/>
    </source>
</evidence>
<comment type="subcellular location">
    <subcellularLocation>
        <location evidence="1">Cytoplasm</location>
        <location evidence="1">Cytoskeleton</location>
    </subcellularLocation>
</comment>
<feature type="compositionally biased region" description="Low complexity" evidence="6">
    <location>
        <begin position="431"/>
        <end position="454"/>
    </location>
</feature>